<evidence type="ECO:0000313" key="2">
    <source>
        <dbReference type="Proteomes" id="UP000006727"/>
    </source>
</evidence>
<reference evidence="1 2" key="2">
    <citation type="journal article" date="2018" name="Plant J.">
        <title>The Physcomitrella patens chromosome-scale assembly reveals moss genome structure and evolution.</title>
        <authorList>
            <person name="Lang D."/>
            <person name="Ullrich K.K."/>
            <person name="Murat F."/>
            <person name="Fuchs J."/>
            <person name="Jenkins J."/>
            <person name="Haas F.B."/>
            <person name="Piednoel M."/>
            <person name="Gundlach H."/>
            <person name="Van Bel M."/>
            <person name="Meyberg R."/>
            <person name="Vives C."/>
            <person name="Morata J."/>
            <person name="Symeonidi A."/>
            <person name="Hiss M."/>
            <person name="Muchero W."/>
            <person name="Kamisugi Y."/>
            <person name="Saleh O."/>
            <person name="Blanc G."/>
            <person name="Decker E.L."/>
            <person name="van Gessel N."/>
            <person name="Grimwood J."/>
            <person name="Hayes R.D."/>
            <person name="Graham S.W."/>
            <person name="Gunter L.E."/>
            <person name="McDaniel S.F."/>
            <person name="Hoernstein S.N.W."/>
            <person name="Larsson A."/>
            <person name="Li F.W."/>
            <person name="Perroud P.F."/>
            <person name="Phillips J."/>
            <person name="Ranjan P."/>
            <person name="Rokshar D.S."/>
            <person name="Rothfels C.J."/>
            <person name="Schneider L."/>
            <person name="Shu S."/>
            <person name="Stevenson D.W."/>
            <person name="Thummler F."/>
            <person name="Tillich M."/>
            <person name="Villarreal Aguilar J.C."/>
            <person name="Widiez T."/>
            <person name="Wong G.K."/>
            <person name="Wymore A."/>
            <person name="Zhang Y."/>
            <person name="Zimmer A.D."/>
            <person name="Quatrano R.S."/>
            <person name="Mayer K.F.X."/>
            <person name="Goodstein D."/>
            <person name="Casacuberta J.M."/>
            <person name="Vandepoele K."/>
            <person name="Reski R."/>
            <person name="Cuming A.C."/>
            <person name="Tuskan G.A."/>
            <person name="Maumus F."/>
            <person name="Salse J."/>
            <person name="Schmutz J."/>
            <person name="Rensing S.A."/>
        </authorList>
    </citation>
    <scope>NUCLEOTIDE SEQUENCE [LARGE SCALE GENOMIC DNA]</scope>
    <source>
        <strain evidence="1 2">cv. Gransden 2004</strain>
    </source>
</reference>
<dbReference type="EMBL" id="ABEU02000023">
    <property type="status" value="NOT_ANNOTATED_CDS"/>
    <property type="molecule type" value="Genomic_DNA"/>
</dbReference>
<dbReference type="EnsemblPlants" id="Pp3c23_7920V3.6">
    <property type="protein sequence ID" value="Pp3c23_7920V3.6"/>
    <property type="gene ID" value="Pp3c23_7920"/>
</dbReference>
<reference evidence="1 2" key="1">
    <citation type="journal article" date="2008" name="Science">
        <title>The Physcomitrella genome reveals evolutionary insights into the conquest of land by plants.</title>
        <authorList>
            <person name="Rensing S."/>
            <person name="Lang D."/>
            <person name="Zimmer A."/>
            <person name="Terry A."/>
            <person name="Salamov A."/>
            <person name="Shapiro H."/>
            <person name="Nishiyama T."/>
            <person name="Perroud P.-F."/>
            <person name="Lindquist E."/>
            <person name="Kamisugi Y."/>
            <person name="Tanahashi T."/>
            <person name="Sakakibara K."/>
            <person name="Fujita T."/>
            <person name="Oishi K."/>
            <person name="Shin-I T."/>
            <person name="Kuroki Y."/>
            <person name="Toyoda A."/>
            <person name="Suzuki Y."/>
            <person name="Hashimoto A."/>
            <person name="Yamaguchi K."/>
            <person name="Sugano A."/>
            <person name="Kohara Y."/>
            <person name="Fujiyama A."/>
            <person name="Anterola A."/>
            <person name="Aoki S."/>
            <person name="Ashton N."/>
            <person name="Barbazuk W.B."/>
            <person name="Barker E."/>
            <person name="Bennetzen J."/>
            <person name="Bezanilla M."/>
            <person name="Blankenship R."/>
            <person name="Cho S.H."/>
            <person name="Dutcher S."/>
            <person name="Estelle M."/>
            <person name="Fawcett J.A."/>
            <person name="Gundlach H."/>
            <person name="Hanada K."/>
            <person name="Heyl A."/>
            <person name="Hicks K.A."/>
            <person name="Hugh J."/>
            <person name="Lohr M."/>
            <person name="Mayer K."/>
            <person name="Melkozernov A."/>
            <person name="Murata T."/>
            <person name="Nelson D."/>
            <person name="Pils B."/>
            <person name="Prigge M."/>
            <person name="Reiss B."/>
            <person name="Renner T."/>
            <person name="Rombauts S."/>
            <person name="Rushton P."/>
            <person name="Sanderfoot A."/>
            <person name="Schween G."/>
            <person name="Shiu S.-H."/>
            <person name="Stueber K."/>
            <person name="Theodoulou F.L."/>
            <person name="Tu H."/>
            <person name="Van de Peer Y."/>
            <person name="Verrier P.J."/>
            <person name="Waters E."/>
            <person name="Wood A."/>
            <person name="Yang L."/>
            <person name="Cove D."/>
            <person name="Cuming A."/>
            <person name="Hasebe M."/>
            <person name="Lucas S."/>
            <person name="Mishler D.B."/>
            <person name="Reski R."/>
            <person name="Grigoriev I."/>
            <person name="Quatrano R.S."/>
            <person name="Boore J.L."/>
        </authorList>
    </citation>
    <scope>NUCLEOTIDE SEQUENCE [LARGE SCALE GENOMIC DNA]</scope>
    <source>
        <strain evidence="1 2">cv. Gransden 2004</strain>
    </source>
</reference>
<dbReference type="PANTHER" id="PTHR33132:SF128">
    <property type="entry name" value="OS01G0778900 PROTEIN"/>
    <property type="match status" value="1"/>
</dbReference>
<reference evidence="1" key="3">
    <citation type="submission" date="2020-12" db="UniProtKB">
        <authorList>
            <consortium name="EnsemblPlants"/>
        </authorList>
    </citation>
    <scope>IDENTIFICATION</scope>
</reference>
<dbReference type="Gramene" id="Pp3c23_7920V3.6">
    <property type="protein sequence ID" value="Pp3c23_7920V3.6"/>
    <property type="gene ID" value="Pp3c23_7920"/>
</dbReference>
<proteinExistence type="predicted"/>
<evidence type="ECO:0000313" key="1">
    <source>
        <dbReference type="EnsemblPlants" id="Pp3c23_7920V3.6"/>
    </source>
</evidence>
<protein>
    <submittedName>
        <fullName evidence="1">Uncharacterized protein</fullName>
    </submittedName>
</protein>
<name>A0A7I4CHA7_PHYPA</name>
<gene>
    <name evidence="1" type="primary">LOC112275745</name>
</gene>
<accession>A0A7I4CHA7</accession>
<dbReference type="AlphaFoldDB" id="A0A7I4CHA7"/>
<keyword evidence="2" id="KW-1185">Reference proteome</keyword>
<dbReference type="InParanoid" id="A0A7I4CHA7"/>
<dbReference type="Proteomes" id="UP000006727">
    <property type="component" value="Chromosome 23"/>
</dbReference>
<dbReference type="PANTHER" id="PTHR33132">
    <property type="entry name" value="OSJNBB0118P14.9 PROTEIN"/>
    <property type="match status" value="1"/>
</dbReference>
<organism evidence="1 2">
    <name type="scientific">Physcomitrium patens</name>
    <name type="common">Spreading-leaved earth moss</name>
    <name type="synonym">Physcomitrella patens</name>
    <dbReference type="NCBI Taxonomy" id="3218"/>
    <lineage>
        <taxon>Eukaryota</taxon>
        <taxon>Viridiplantae</taxon>
        <taxon>Streptophyta</taxon>
        <taxon>Embryophyta</taxon>
        <taxon>Bryophyta</taxon>
        <taxon>Bryophytina</taxon>
        <taxon>Bryopsida</taxon>
        <taxon>Funariidae</taxon>
        <taxon>Funariales</taxon>
        <taxon>Funariaceae</taxon>
        <taxon>Physcomitrium</taxon>
    </lineage>
</organism>
<sequence>MAPCLCAPTSHEGSFRCRLHREVIRSVIGASNRGSWSTVRQASAAVPCLCAPTSHPGSFRCRLHRTKEPSWGGRPLLPSAHAKALRSSELPPSKPSDTISVKKTAFARTNRSTISESKLRSELNKAMPEIVAAVDNLTKKGKLIVAPVPGTATVRAASNSIISQENALLSDAVAAKATKEILMRSQNKGVKKPPTCKERRLRAKSGTFMDGTNIELILLLENCLWPCILRSVGARDRNSSQISLLMSNILAIRI</sequence>